<protein>
    <recommendedName>
        <fullName evidence="6">DBF4-type domain-containing protein</fullName>
    </recommendedName>
</protein>
<evidence type="ECO:0000259" key="6">
    <source>
        <dbReference type="PROSITE" id="PS51265"/>
    </source>
</evidence>
<dbReference type="STRING" id="205917.A0A4Y9YB47"/>
<dbReference type="InterPro" id="IPR036420">
    <property type="entry name" value="BRCT_dom_sf"/>
</dbReference>
<sequence>MATLQRRPLNPRTVPQLPVAVSPLEMKGRSTPMALRKRSRSPDTPLESQALAAKRVRASRESPAVIADDEKERRRAEREAQKEEFRVKYTRAFPSWTFYFDWDFCDADDETKKRVLGRLQQMGSRVEGFFSNEVTHFITNQSLPSDELGANKENVAKSRAGSSRAPSILKSPIRLKARGGQEEMPATGGDVLVKKAMAFNMKIWTVSKLESVMDRCQASITPASSRVGVTPAPATGGQRSLSRLLESERIHGTSERDPTQKRHDYQYFTKGSYFVLVEDMRQELATIHALEYPVSRSRDGPEEGTWPVLHCHPKARGPFVEYDEKEAKRARKSEWQEQERLQERKRIDAKLRERQRRRKEKEQAERAQNGGDLRRTVSMVNLKRRLSGADGVIDLDAEVGEMESANASGYLASGTYMAASGNSVAITSNTGTTSNASLHARTTQLPASLRGRLQQQVLTSRRVSALSASAKGKEREKKGDMGPPPGLPEKQVLLRKSKSTNTLRLPKREEGSKPGYCECCRTKFTDFNEHIMHRKHRKFAADDSNFLQLDYVLARVRRQTKEEVAEAEADERAARARSSSFLDVTSPQSDGNVAMDEEQQQFTSSASEVSGYLPPPRDDLVEAEDDSDIEVEAPEEDAEEDIDLDAEGEDDVEEEL</sequence>
<dbReference type="Gene3D" id="6.10.250.3410">
    <property type="entry name" value="DBF zinc finger"/>
    <property type="match status" value="1"/>
</dbReference>
<evidence type="ECO:0000256" key="5">
    <source>
        <dbReference type="SAM" id="MobiDB-lite"/>
    </source>
</evidence>
<gene>
    <name evidence="7" type="ORF">EVG20_g7906</name>
</gene>
<keyword evidence="3" id="KW-0862">Zinc</keyword>
<dbReference type="Pfam" id="PF08630">
    <property type="entry name" value="Dfp1_Him1_M"/>
    <property type="match status" value="1"/>
</dbReference>
<evidence type="ECO:0000256" key="2">
    <source>
        <dbReference type="ARBA" id="ARBA00022771"/>
    </source>
</evidence>
<reference evidence="7 8" key="1">
    <citation type="submission" date="2019-02" db="EMBL/GenBank/DDBJ databases">
        <title>Genome sequencing of the rare red list fungi Dentipellis fragilis.</title>
        <authorList>
            <person name="Buettner E."/>
            <person name="Kellner H."/>
        </authorList>
    </citation>
    <scope>NUCLEOTIDE SEQUENCE [LARGE SCALE GENOMIC DNA]</scope>
    <source>
        <strain evidence="7 8">DSM 105465</strain>
    </source>
</reference>
<feature type="region of interest" description="Disordered" evidence="5">
    <location>
        <begin position="331"/>
        <end position="373"/>
    </location>
</feature>
<feature type="compositionally biased region" description="Basic and acidic residues" evidence="5">
    <location>
        <begin position="332"/>
        <end position="352"/>
    </location>
</feature>
<evidence type="ECO:0000256" key="3">
    <source>
        <dbReference type="ARBA" id="ARBA00022833"/>
    </source>
</evidence>
<dbReference type="PROSITE" id="PS51265">
    <property type="entry name" value="ZF_DBF4"/>
    <property type="match status" value="1"/>
</dbReference>
<dbReference type="InterPro" id="IPR006572">
    <property type="entry name" value="Znf_DBF"/>
</dbReference>
<comment type="caution">
    <text evidence="7">The sequence shown here is derived from an EMBL/GenBank/DDBJ whole genome shotgun (WGS) entry which is preliminary data.</text>
</comment>
<feature type="compositionally biased region" description="Basic and acidic residues" evidence="5">
    <location>
        <begin position="564"/>
        <end position="574"/>
    </location>
</feature>
<dbReference type="GO" id="GO:0031431">
    <property type="term" value="C:Dbf4-dependent protein kinase complex"/>
    <property type="evidence" value="ECO:0007669"/>
    <property type="project" value="TreeGrafter"/>
</dbReference>
<dbReference type="Pfam" id="PF07535">
    <property type="entry name" value="zf-DBF"/>
    <property type="match status" value="1"/>
</dbReference>
<evidence type="ECO:0000313" key="7">
    <source>
        <dbReference type="EMBL" id="TFY59118.1"/>
    </source>
</evidence>
<dbReference type="Gene3D" id="3.40.50.10190">
    <property type="entry name" value="BRCT domain"/>
    <property type="match status" value="1"/>
</dbReference>
<name>A0A4Y9YB47_9AGAM</name>
<dbReference type="GO" id="GO:0008270">
    <property type="term" value="F:zinc ion binding"/>
    <property type="evidence" value="ECO:0007669"/>
    <property type="project" value="UniProtKB-KW"/>
</dbReference>
<feature type="compositionally biased region" description="Acidic residues" evidence="5">
    <location>
        <begin position="621"/>
        <end position="656"/>
    </location>
</feature>
<dbReference type="GO" id="GO:1901987">
    <property type="term" value="P:regulation of cell cycle phase transition"/>
    <property type="evidence" value="ECO:0007669"/>
    <property type="project" value="TreeGrafter"/>
</dbReference>
<evidence type="ECO:0000313" key="8">
    <source>
        <dbReference type="Proteomes" id="UP000298327"/>
    </source>
</evidence>
<dbReference type="Proteomes" id="UP000298327">
    <property type="component" value="Unassembled WGS sequence"/>
</dbReference>
<dbReference type="GO" id="GO:0043539">
    <property type="term" value="F:protein serine/threonine kinase activator activity"/>
    <property type="evidence" value="ECO:0007669"/>
    <property type="project" value="TreeGrafter"/>
</dbReference>
<feature type="compositionally biased region" description="Basic and acidic residues" evidence="5">
    <location>
        <begin position="68"/>
        <end position="81"/>
    </location>
</feature>
<feature type="domain" description="DBF4-type" evidence="6">
    <location>
        <begin position="510"/>
        <end position="559"/>
    </location>
</feature>
<dbReference type="GO" id="GO:0003676">
    <property type="term" value="F:nucleic acid binding"/>
    <property type="evidence" value="ECO:0007669"/>
    <property type="project" value="InterPro"/>
</dbReference>
<keyword evidence="8" id="KW-1185">Reference proteome</keyword>
<organism evidence="7 8">
    <name type="scientific">Dentipellis fragilis</name>
    <dbReference type="NCBI Taxonomy" id="205917"/>
    <lineage>
        <taxon>Eukaryota</taxon>
        <taxon>Fungi</taxon>
        <taxon>Dikarya</taxon>
        <taxon>Basidiomycota</taxon>
        <taxon>Agaricomycotina</taxon>
        <taxon>Agaricomycetes</taxon>
        <taxon>Russulales</taxon>
        <taxon>Hericiaceae</taxon>
        <taxon>Dentipellis</taxon>
    </lineage>
</organism>
<dbReference type="OrthoDB" id="21380at2759"/>
<feature type="compositionally biased region" description="Basic and acidic residues" evidence="5">
    <location>
        <begin position="471"/>
        <end position="480"/>
    </location>
</feature>
<dbReference type="SMART" id="SM00586">
    <property type="entry name" value="ZnF_DBF"/>
    <property type="match status" value="1"/>
</dbReference>
<proteinExistence type="predicted"/>
<evidence type="ECO:0000256" key="1">
    <source>
        <dbReference type="ARBA" id="ARBA00022723"/>
    </source>
</evidence>
<feature type="region of interest" description="Disordered" evidence="5">
    <location>
        <begin position="447"/>
        <end position="512"/>
    </location>
</feature>
<keyword evidence="2 4" id="KW-0863">Zinc-finger</keyword>
<dbReference type="EMBL" id="SEOQ01000638">
    <property type="protein sequence ID" value="TFY59118.1"/>
    <property type="molecule type" value="Genomic_DNA"/>
</dbReference>
<feature type="compositionally biased region" description="Polar residues" evidence="5">
    <location>
        <begin position="581"/>
        <end position="591"/>
    </location>
</feature>
<dbReference type="PANTHER" id="PTHR15375:SF26">
    <property type="entry name" value="PROTEIN CHIFFON"/>
    <property type="match status" value="1"/>
</dbReference>
<feature type="region of interest" description="Disordered" evidence="5">
    <location>
        <begin position="1"/>
        <end position="81"/>
    </location>
</feature>
<feature type="region of interest" description="Disordered" evidence="5">
    <location>
        <begin position="564"/>
        <end position="656"/>
    </location>
</feature>
<dbReference type="InterPro" id="IPR051590">
    <property type="entry name" value="Replication_Regulatory_Kinase"/>
</dbReference>
<accession>A0A4Y9YB47</accession>
<dbReference type="PANTHER" id="PTHR15375">
    <property type="entry name" value="ACTIVATOR OF S-PHASE KINASE-RELATED"/>
    <property type="match status" value="1"/>
</dbReference>
<dbReference type="InterPro" id="IPR013939">
    <property type="entry name" value="Regulatory_Dfp1/Him1"/>
</dbReference>
<dbReference type="AlphaFoldDB" id="A0A4Y9YB47"/>
<feature type="compositionally biased region" description="Polar residues" evidence="5">
    <location>
        <begin position="453"/>
        <end position="462"/>
    </location>
</feature>
<dbReference type="GO" id="GO:0010571">
    <property type="term" value="P:positive regulation of nuclear cell cycle DNA replication"/>
    <property type="evidence" value="ECO:0007669"/>
    <property type="project" value="TreeGrafter"/>
</dbReference>
<evidence type="ECO:0000256" key="4">
    <source>
        <dbReference type="PROSITE-ProRule" id="PRU00600"/>
    </source>
</evidence>
<keyword evidence="1" id="KW-0479">Metal-binding</keyword>
<dbReference type="FunFam" id="6.10.250.3410:FF:000001">
    <property type="entry name" value="Protein DBF4 homolog A"/>
    <property type="match status" value="1"/>
</dbReference>
<dbReference type="InterPro" id="IPR038545">
    <property type="entry name" value="Znf_DBF_sf"/>
</dbReference>